<evidence type="ECO:0000313" key="2">
    <source>
        <dbReference type="Proteomes" id="UP000503498"/>
    </source>
</evidence>
<dbReference type="SUPFAM" id="SSF159238">
    <property type="entry name" value="SO1590-like"/>
    <property type="match status" value="1"/>
</dbReference>
<evidence type="ECO:0000313" key="1">
    <source>
        <dbReference type="EMBL" id="QJD69868.1"/>
    </source>
</evidence>
<reference evidence="1 2" key="2">
    <citation type="submission" date="2020-04" db="EMBL/GenBank/DDBJ databases">
        <authorList>
            <person name="Fomenkov A."/>
            <person name="Anton B.P."/>
            <person name="Roberts R.J."/>
        </authorList>
    </citation>
    <scope>NUCLEOTIDE SEQUENCE [LARGE SCALE GENOMIC DNA]</scope>
    <source>
        <strain evidence="1 2">NEB122</strain>
    </source>
</reference>
<organism evidence="1 2">
    <name type="scientific">Xanthomonas campestris pv. badrii</name>
    <dbReference type="NCBI Taxonomy" id="149696"/>
    <lineage>
        <taxon>Bacteria</taxon>
        <taxon>Pseudomonadati</taxon>
        <taxon>Pseudomonadota</taxon>
        <taxon>Gammaproteobacteria</taxon>
        <taxon>Lysobacterales</taxon>
        <taxon>Lysobacteraceae</taxon>
        <taxon>Xanthomonas</taxon>
    </lineage>
</organism>
<dbReference type="EMBL" id="CP051651">
    <property type="protein sequence ID" value="QJD69868.1"/>
    <property type="molecule type" value="Genomic_DNA"/>
</dbReference>
<dbReference type="AlphaFoldDB" id="A0A7Z2ZJ42"/>
<dbReference type="Gene3D" id="2.40.350.10">
    <property type="entry name" value="SO1590-like"/>
    <property type="match status" value="1"/>
</dbReference>
<dbReference type="Proteomes" id="UP000503498">
    <property type="component" value="Chromosome"/>
</dbReference>
<dbReference type="Pfam" id="PF11528">
    <property type="entry name" value="DUF3224"/>
    <property type="match status" value="1"/>
</dbReference>
<dbReference type="InterPro" id="IPR023159">
    <property type="entry name" value="SO1590-like_sf"/>
</dbReference>
<proteinExistence type="predicted"/>
<dbReference type="InterPro" id="IPR021607">
    <property type="entry name" value="DUF3224"/>
</dbReference>
<gene>
    <name evidence="1" type="ORF">HG421_20725</name>
</gene>
<protein>
    <submittedName>
        <fullName evidence="1">DUF3224 domain-containing protein</fullName>
    </submittedName>
</protein>
<name>A0A7Z2ZJ42_XANCA</name>
<sequence>MRQCWLAWLQHSRFAATSCLTTPSSRCRLETRLTSSVSSESSKRPFLFAVLLASLASAAQAQSNQHATRPSVVNEVARGEFVVKLLPLAFEGQAEGSKLGRMSIDKTISGDLVATSKGQMLSAMTLVQGSAGYVAIETVEGSLKGKKGTFVLQHTGIMNQGSPSLSVTMVPDSGTGELVGLAGDFNIHIAAGKHS</sequence>
<reference evidence="1 2" key="1">
    <citation type="submission" date="2020-04" db="EMBL/GenBank/DDBJ databases">
        <title>Genome-Wide Identification of 5-Methylcytosine Sites in Bacterial Genomes By High-Throughput Sequencing of MspJI Restriction Fragments.</title>
        <authorList>
            <person name="Wu V."/>
        </authorList>
    </citation>
    <scope>NUCLEOTIDE SEQUENCE [LARGE SCALE GENOMIC DNA]</scope>
    <source>
        <strain evidence="1 2">NEB122</strain>
    </source>
</reference>
<accession>A0A7Z2ZJ42</accession>